<dbReference type="EMBL" id="BRPK01000012">
    <property type="protein sequence ID" value="GLB43045.1"/>
    <property type="molecule type" value="Genomic_DNA"/>
</dbReference>
<proteinExistence type="predicted"/>
<evidence type="ECO:0008006" key="4">
    <source>
        <dbReference type="Google" id="ProtNLM"/>
    </source>
</evidence>
<accession>A0A9P3USZ6</accession>
<evidence type="ECO:0000313" key="2">
    <source>
        <dbReference type="EMBL" id="GLB43045.1"/>
    </source>
</evidence>
<dbReference type="AlphaFoldDB" id="A0A9P3USZ6"/>
<feature type="compositionally biased region" description="Basic and acidic residues" evidence="1">
    <location>
        <begin position="61"/>
        <end position="71"/>
    </location>
</feature>
<reference evidence="2" key="1">
    <citation type="submission" date="2022-07" db="EMBL/GenBank/DDBJ databases">
        <title>The genome of Lyophyllum shimeji provides insight into the initial evolution of ectomycorrhizal fungal genome.</title>
        <authorList>
            <person name="Kobayashi Y."/>
            <person name="Shibata T."/>
            <person name="Hirakawa H."/>
            <person name="Shigenobu S."/>
            <person name="Nishiyama T."/>
            <person name="Yamada A."/>
            <person name="Hasebe M."/>
            <person name="Kawaguchi M."/>
        </authorList>
    </citation>
    <scope>NUCLEOTIDE SEQUENCE</scope>
    <source>
        <strain evidence="2">AT787</strain>
    </source>
</reference>
<evidence type="ECO:0000313" key="3">
    <source>
        <dbReference type="Proteomes" id="UP001063166"/>
    </source>
</evidence>
<organism evidence="2 3">
    <name type="scientific">Lyophyllum shimeji</name>
    <name type="common">Hon-shimeji</name>
    <name type="synonym">Tricholoma shimeji</name>
    <dbReference type="NCBI Taxonomy" id="47721"/>
    <lineage>
        <taxon>Eukaryota</taxon>
        <taxon>Fungi</taxon>
        <taxon>Dikarya</taxon>
        <taxon>Basidiomycota</taxon>
        <taxon>Agaricomycotina</taxon>
        <taxon>Agaricomycetes</taxon>
        <taxon>Agaricomycetidae</taxon>
        <taxon>Agaricales</taxon>
        <taxon>Tricholomatineae</taxon>
        <taxon>Lyophyllaceae</taxon>
        <taxon>Lyophyllum</taxon>
    </lineage>
</organism>
<dbReference type="Proteomes" id="UP001063166">
    <property type="component" value="Unassembled WGS sequence"/>
</dbReference>
<name>A0A9P3USZ6_LYOSH</name>
<protein>
    <recommendedName>
        <fullName evidence="4">Protein kinase domain-containing protein</fullName>
    </recommendedName>
</protein>
<feature type="compositionally biased region" description="Polar residues" evidence="1">
    <location>
        <begin position="81"/>
        <end position="95"/>
    </location>
</feature>
<feature type="region of interest" description="Disordered" evidence="1">
    <location>
        <begin position="29"/>
        <end position="105"/>
    </location>
</feature>
<dbReference type="SUPFAM" id="SSF56112">
    <property type="entry name" value="Protein kinase-like (PK-like)"/>
    <property type="match status" value="1"/>
</dbReference>
<sequence>MTACPAHSAYSTLVLHPIVPLPLLHHRHTNRPPPPLLHLHHRHTNRPPPPSSSSSSPTPDAGRRKTERTSHDAQLPLIGVNSKSTFNNDTYQPSTGRRHLSVTPVSPQASGLMSELILSCHLGINHQLGYDPPSEPFVLQRVTQPGCPTPAATLSYRIDQVTEIYEGDYNTVYRASISLLGQELGGPWARDIVLKTDVNARYPRPSMFTQEALRYEKDLRHMQGTSIPNCYGLFQATIYNKLISVLLLEDCGESINFRDESLSDADKIQIWKLFTELHVSGFAHHDVDGRNIVKNRDGKFVLVDLEHSRPHKCEVRLHILIGDFAPRRLDFGCQELYDLAIELDFWLPRFLTIYGYQVPVSEFKNGEAKNIVGLLPSYMFGTEEDREEALRCAEKMIKKVQDIEAKYASVPDEQRYLCPCNIPKKLHSSSKPQASV</sequence>
<gene>
    <name evidence="2" type="ORF">LshimejAT787_1204940</name>
</gene>
<dbReference type="InterPro" id="IPR011009">
    <property type="entry name" value="Kinase-like_dom_sf"/>
</dbReference>
<evidence type="ECO:0000256" key="1">
    <source>
        <dbReference type="SAM" id="MobiDB-lite"/>
    </source>
</evidence>
<keyword evidence="3" id="KW-1185">Reference proteome</keyword>
<comment type="caution">
    <text evidence="2">The sequence shown here is derived from an EMBL/GenBank/DDBJ whole genome shotgun (WGS) entry which is preliminary data.</text>
</comment>
<dbReference type="OrthoDB" id="3182995at2759"/>